<name>A0A8H4SPQ9_9HYPO</name>
<gene>
    <name evidence="2" type="ORF">FSARC_14977</name>
</gene>
<protein>
    <submittedName>
        <fullName evidence="2">Uncharacterized protein</fullName>
    </submittedName>
</protein>
<comment type="caution">
    <text evidence="2">The sequence shown here is derived from an EMBL/GenBank/DDBJ whole genome shotgun (WGS) entry which is preliminary data.</text>
</comment>
<evidence type="ECO:0000313" key="3">
    <source>
        <dbReference type="Proteomes" id="UP000622797"/>
    </source>
</evidence>
<sequence length="104" mass="12153">MIQPNSLLRFLSIFNFATLIILTTFIILTTSIIITMAAPNQMAHDENALQHLSLRSLTSKQGFSQLFPGQHATPRQRRQYMSAFLQWYDGSKDYEVYERSMRMY</sequence>
<dbReference type="Proteomes" id="UP000622797">
    <property type="component" value="Unassembled WGS sequence"/>
</dbReference>
<keyword evidence="1" id="KW-0812">Transmembrane</keyword>
<evidence type="ECO:0000256" key="1">
    <source>
        <dbReference type="SAM" id="Phobius"/>
    </source>
</evidence>
<evidence type="ECO:0000313" key="2">
    <source>
        <dbReference type="EMBL" id="KAF4943244.1"/>
    </source>
</evidence>
<accession>A0A8H4SPQ9</accession>
<feature type="transmembrane region" description="Helical" evidence="1">
    <location>
        <begin position="12"/>
        <end position="34"/>
    </location>
</feature>
<dbReference type="AlphaFoldDB" id="A0A8H4SPQ9"/>
<reference evidence="2" key="1">
    <citation type="journal article" date="2020" name="BMC Genomics">
        <title>Correction to: Identification and distribution of gene clusters required for synthesis of sphingolipid metabolism inhibitors in diverse species of the filamentous fungus Fusarium.</title>
        <authorList>
            <person name="Kim H.S."/>
            <person name="Lohmar J.M."/>
            <person name="Busman M."/>
            <person name="Brown D.W."/>
            <person name="Naumann T.A."/>
            <person name="Divon H.H."/>
            <person name="Lysoe E."/>
            <person name="Uhlig S."/>
            <person name="Proctor R.H."/>
        </authorList>
    </citation>
    <scope>NUCLEOTIDE SEQUENCE</scope>
    <source>
        <strain evidence="2">NRRL 20472</strain>
    </source>
</reference>
<reference evidence="2" key="2">
    <citation type="submission" date="2020-05" db="EMBL/GenBank/DDBJ databases">
        <authorList>
            <person name="Kim H.-S."/>
            <person name="Proctor R.H."/>
            <person name="Brown D.W."/>
        </authorList>
    </citation>
    <scope>NUCLEOTIDE SEQUENCE</scope>
    <source>
        <strain evidence="2">NRRL 20472</strain>
    </source>
</reference>
<dbReference type="EMBL" id="JABEXW010001620">
    <property type="protein sequence ID" value="KAF4943244.1"/>
    <property type="molecule type" value="Genomic_DNA"/>
</dbReference>
<keyword evidence="3" id="KW-1185">Reference proteome</keyword>
<proteinExistence type="predicted"/>
<organism evidence="2 3">
    <name type="scientific">Fusarium sarcochroum</name>
    <dbReference type="NCBI Taxonomy" id="1208366"/>
    <lineage>
        <taxon>Eukaryota</taxon>
        <taxon>Fungi</taxon>
        <taxon>Dikarya</taxon>
        <taxon>Ascomycota</taxon>
        <taxon>Pezizomycotina</taxon>
        <taxon>Sordariomycetes</taxon>
        <taxon>Hypocreomycetidae</taxon>
        <taxon>Hypocreales</taxon>
        <taxon>Nectriaceae</taxon>
        <taxon>Fusarium</taxon>
        <taxon>Fusarium lateritium species complex</taxon>
    </lineage>
</organism>
<keyword evidence="1" id="KW-1133">Transmembrane helix</keyword>
<keyword evidence="1" id="KW-0472">Membrane</keyword>